<dbReference type="RefSeq" id="WP_263341614.1">
    <property type="nucleotide sequence ID" value="NZ_JAGSYH010000007.1"/>
</dbReference>
<name>A0ABW1ELY2_9BACT</name>
<feature type="signal peptide" evidence="1">
    <location>
        <begin position="1"/>
        <end position="18"/>
    </location>
</feature>
<accession>A0ABW1ELY2</accession>
<protein>
    <submittedName>
        <fullName evidence="2">Uncharacterized protein</fullName>
    </submittedName>
</protein>
<keyword evidence="3" id="KW-1185">Reference proteome</keyword>
<gene>
    <name evidence="2" type="ORF">ACFPT7_23300</name>
</gene>
<evidence type="ECO:0000313" key="2">
    <source>
        <dbReference type="EMBL" id="MFC5865251.1"/>
    </source>
</evidence>
<dbReference type="Proteomes" id="UP001596091">
    <property type="component" value="Unassembled WGS sequence"/>
</dbReference>
<evidence type="ECO:0000256" key="1">
    <source>
        <dbReference type="SAM" id="SignalP"/>
    </source>
</evidence>
<feature type="chain" id="PRO_5045614343" evidence="1">
    <location>
        <begin position="19"/>
        <end position="278"/>
    </location>
</feature>
<keyword evidence="1" id="KW-0732">Signal</keyword>
<evidence type="ECO:0000313" key="3">
    <source>
        <dbReference type="Proteomes" id="UP001596091"/>
    </source>
</evidence>
<organism evidence="2 3">
    <name type="scientific">Acidicapsa dinghuensis</name>
    <dbReference type="NCBI Taxonomy" id="2218256"/>
    <lineage>
        <taxon>Bacteria</taxon>
        <taxon>Pseudomonadati</taxon>
        <taxon>Acidobacteriota</taxon>
        <taxon>Terriglobia</taxon>
        <taxon>Terriglobales</taxon>
        <taxon>Acidobacteriaceae</taxon>
        <taxon>Acidicapsa</taxon>
    </lineage>
</organism>
<sequence length="278" mass="30705">MRKHIALFVMLLLGPTSAITVAQNNVESPADHPKPQDMELNLAKPFHTRSAWRLVVTEGPPVKDYGGNDAPGVLTVCLYKGPAGPCLSEPVALPLRTTTPDDPIAWEPHYLITARVVYPRGPKAAPFLLIITGSLLSGDSDQIVSTQLVDYDADNDTFRRVYGKSTGHNNNQEIRFITDGPLQGSVITAEPQEHLPYGYWIVVNKLAPDDVYHRVLRYRSATLYDDGNPLAVIDSEMPNIEQRLGLWKPGEPLPVPDVGGKGKPCTKPTLRHMELWCE</sequence>
<comment type="caution">
    <text evidence="2">The sequence shown here is derived from an EMBL/GenBank/DDBJ whole genome shotgun (WGS) entry which is preliminary data.</text>
</comment>
<reference evidence="3" key="1">
    <citation type="journal article" date="2019" name="Int. J. Syst. Evol. Microbiol.">
        <title>The Global Catalogue of Microorganisms (GCM) 10K type strain sequencing project: providing services to taxonomists for standard genome sequencing and annotation.</title>
        <authorList>
            <consortium name="The Broad Institute Genomics Platform"/>
            <consortium name="The Broad Institute Genome Sequencing Center for Infectious Disease"/>
            <person name="Wu L."/>
            <person name="Ma J."/>
        </authorList>
    </citation>
    <scope>NUCLEOTIDE SEQUENCE [LARGE SCALE GENOMIC DNA]</scope>
    <source>
        <strain evidence="3">JCM 4087</strain>
    </source>
</reference>
<proteinExistence type="predicted"/>
<dbReference type="EMBL" id="JBHSPH010000018">
    <property type="protein sequence ID" value="MFC5865251.1"/>
    <property type="molecule type" value="Genomic_DNA"/>
</dbReference>